<accession>A0A419S3T4</accession>
<dbReference type="Pfam" id="PF18348">
    <property type="entry name" value="SH3_16"/>
    <property type="match status" value="1"/>
</dbReference>
<dbReference type="InterPro" id="IPR000064">
    <property type="entry name" value="NLP_P60_dom"/>
</dbReference>
<dbReference type="SUPFAM" id="SSF54001">
    <property type="entry name" value="Cysteine proteinases"/>
    <property type="match status" value="1"/>
</dbReference>
<dbReference type="OrthoDB" id="9813368at2"/>
<keyword evidence="3 6" id="KW-0378">Hydrolase</keyword>
<dbReference type="Gene3D" id="3.90.1720.10">
    <property type="entry name" value="endopeptidase domain like (from Nostoc punctiforme)"/>
    <property type="match status" value="1"/>
</dbReference>
<dbReference type="Proteomes" id="UP000283433">
    <property type="component" value="Unassembled WGS sequence"/>
</dbReference>
<evidence type="ECO:0000256" key="3">
    <source>
        <dbReference type="ARBA" id="ARBA00022801"/>
    </source>
</evidence>
<dbReference type="InterPro" id="IPR051202">
    <property type="entry name" value="Peptidase_C40"/>
</dbReference>
<keyword evidence="4" id="KW-0788">Thiol protease</keyword>
<sequence length="262" mass="29255">MENFFATTTLSAIPLRATPSHRAEMISQLLFADYFEVFAQEGEWLQIKTLSDNYVGWVDAKQTTKIEAEYLSQPKDDCCFVSNEANMLALKGTAKSAVYLHAGTSLPNYNEGKFSLAGEQYQLASSNVVAPNADDFDANLSETAKSFLNVPYLWGGRTHAGIDCSGFAQIVFKILGIPLNRDAWQQAEQGDLVDFLTEARAGDLAFFDNEEGRITHVGIMLNNSQIIHASGRVKIDRIDNQGIFSGDEQRYTHKLRIIKRYH</sequence>
<protein>
    <submittedName>
        <fullName evidence="6">Hydrolase Nlp/P60</fullName>
    </submittedName>
</protein>
<evidence type="ECO:0000313" key="7">
    <source>
        <dbReference type="Proteomes" id="UP000283433"/>
    </source>
</evidence>
<dbReference type="InterPro" id="IPR041382">
    <property type="entry name" value="SH3_16"/>
</dbReference>
<evidence type="ECO:0000256" key="1">
    <source>
        <dbReference type="ARBA" id="ARBA00007074"/>
    </source>
</evidence>
<name>A0A419S3T4_9SPHI</name>
<dbReference type="PROSITE" id="PS51935">
    <property type="entry name" value="NLPC_P60"/>
    <property type="match status" value="1"/>
</dbReference>
<dbReference type="PANTHER" id="PTHR47053">
    <property type="entry name" value="MUREIN DD-ENDOPEPTIDASE MEPH-RELATED"/>
    <property type="match status" value="1"/>
</dbReference>
<comment type="caution">
    <text evidence="6">The sequence shown here is derived from an EMBL/GenBank/DDBJ whole genome shotgun (WGS) entry which is preliminary data.</text>
</comment>
<dbReference type="Gene3D" id="2.30.30.40">
    <property type="entry name" value="SH3 Domains"/>
    <property type="match status" value="1"/>
</dbReference>
<dbReference type="InterPro" id="IPR038765">
    <property type="entry name" value="Papain-like_cys_pep_sf"/>
</dbReference>
<evidence type="ECO:0000256" key="4">
    <source>
        <dbReference type="ARBA" id="ARBA00022807"/>
    </source>
</evidence>
<evidence type="ECO:0000313" key="6">
    <source>
        <dbReference type="EMBL" id="RKD14301.1"/>
    </source>
</evidence>
<evidence type="ECO:0000259" key="5">
    <source>
        <dbReference type="PROSITE" id="PS51935"/>
    </source>
</evidence>
<gene>
    <name evidence="6" type="ORF">BCY91_07375</name>
</gene>
<comment type="similarity">
    <text evidence="1">Belongs to the peptidase C40 family.</text>
</comment>
<dbReference type="RefSeq" id="WP_120182301.1">
    <property type="nucleotide sequence ID" value="NZ_MBTA01000026.1"/>
</dbReference>
<dbReference type="AlphaFoldDB" id="A0A419S3T4"/>
<dbReference type="GO" id="GO:0006508">
    <property type="term" value="P:proteolysis"/>
    <property type="evidence" value="ECO:0007669"/>
    <property type="project" value="UniProtKB-KW"/>
</dbReference>
<dbReference type="PANTHER" id="PTHR47053:SF1">
    <property type="entry name" value="MUREIN DD-ENDOPEPTIDASE MEPH-RELATED"/>
    <property type="match status" value="1"/>
</dbReference>
<evidence type="ECO:0000256" key="2">
    <source>
        <dbReference type="ARBA" id="ARBA00022670"/>
    </source>
</evidence>
<dbReference type="Pfam" id="PF00877">
    <property type="entry name" value="NLPC_P60"/>
    <property type="match status" value="1"/>
</dbReference>
<reference evidence="6 7" key="1">
    <citation type="submission" date="2016-07" db="EMBL/GenBank/DDBJ databases">
        <title>Genome of Pelobium manganitolerans.</title>
        <authorList>
            <person name="Wu S."/>
            <person name="Wang G."/>
        </authorList>
    </citation>
    <scope>NUCLEOTIDE SEQUENCE [LARGE SCALE GENOMIC DNA]</scope>
    <source>
        <strain evidence="6 7">YS-25</strain>
    </source>
</reference>
<organism evidence="6 7">
    <name type="scientific">Pelobium manganitolerans</name>
    <dbReference type="NCBI Taxonomy" id="1842495"/>
    <lineage>
        <taxon>Bacteria</taxon>
        <taxon>Pseudomonadati</taxon>
        <taxon>Bacteroidota</taxon>
        <taxon>Sphingobacteriia</taxon>
        <taxon>Sphingobacteriales</taxon>
        <taxon>Sphingobacteriaceae</taxon>
        <taxon>Pelobium</taxon>
    </lineage>
</organism>
<dbReference type="EMBL" id="MBTA01000026">
    <property type="protein sequence ID" value="RKD14301.1"/>
    <property type="molecule type" value="Genomic_DNA"/>
</dbReference>
<feature type="domain" description="NlpC/P60" evidence="5">
    <location>
        <begin position="134"/>
        <end position="258"/>
    </location>
</feature>
<keyword evidence="2" id="KW-0645">Protease</keyword>
<dbReference type="GO" id="GO:0008234">
    <property type="term" value="F:cysteine-type peptidase activity"/>
    <property type="evidence" value="ECO:0007669"/>
    <property type="project" value="UniProtKB-KW"/>
</dbReference>
<keyword evidence="7" id="KW-1185">Reference proteome</keyword>
<proteinExistence type="inferred from homology"/>